<keyword evidence="2" id="KW-1185">Reference proteome</keyword>
<dbReference type="Proteomes" id="UP000789920">
    <property type="component" value="Unassembled WGS sequence"/>
</dbReference>
<comment type="caution">
    <text evidence="1">The sequence shown here is derived from an EMBL/GenBank/DDBJ whole genome shotgun (WGS) entry which is preliminary data.</text>
</comment>
<sequence length="58" mass="6756">VKCYARFYCDYSFKSLKKTVLMALDSISLLKIYRFARHSEQFMSAYELELSGKAADFA</sequence>
<organism evidence="1 2">
    <name type="scientific">Racocetra persica</name>
    <dbReference type="NCBI Taxonomy" id="160502"/>
    <lineage>
        <taxon>Eukaryota</taxon>
        <taxon>Fungi</taxon>
        <taxon>Fungi incertae sedis</taxon>
        <taxon>Mucoromycota</taxon>
        <taxon>Glomeromycotina</taxon>
        <taxon>Glomeromycetes</taxon>
        <taxon>Diversisporales</taxon>
        <taxon>Gigasporaceae</taxon>
        <taxon>Racocetra</taxon>
    </lineage>
</organism>
<name>A0ACA9SEF5_9GLOM</name>
<feature type="non-terminal residue" evidence="1">
    <location>
        <position position="1"/>
    </location>
</feature>
<feature type="non-terminal residue" evidence="1">
    <location>
        <position position="58"/>
    </location>
</feature>
<evidence type="ECO:0000313" key="2">
    <source>
        <dbReference type="Proteomes" id="UP000789920"/>
    </source>
</evidence>
<gene>
    <name evidence="1" type="ORF">RPERSI_LOCUS29588</name>
</gene>
<accession>A0ACA9SEF5</accession>
<proteinExistence type="predicted"/>
<dbReference type="EMBL" id="CAJVQC010112130">
    <property type="protein sequence ID" value="CAG8835532.1"/>
    <property type="molecule type" value="Genomic_DNA"/>
</dbReference>
<protein>
    <submittedName>
        <fullName evidence="1">396_t:CDS:1</fullName>
    </submittedName>
</protein>
<reference evidence="1" key="1">
    <citation type="submission" date="2021-06" db="EMBL/GenBank/DDBJ databases">
        <authorList>
            <person name="Kallberg Y."/>
            <person name="Tangrot J."/>
            <person name="Rosling A."/>
        </authorList>
    </citation>
    <scope>NUCLEOTIDE SEQUENCE</scope>
    <source>
        <strain evidence="1">MA461A</strain>
    </source>
</reference>
<evidence type="ECO:0000313" key="1">
    <source>
        <dbReference type="EMBL" id="CAG8835532.1"/>
    </source>
</evidence>